<comment type="caution">
    <text evidence="3">The sequence shown here is derived from an EMBL/GenBank/DDBJ whole genome shotgun (WGS) entry which is preliminary data.</text>
</comment>
<dbReference type="EMBL" id="DQZW01000025">
    <property type="protein sequence ID" value="HDL89376.1"/>
    <property type="molecule type" value="Genomic_DNA"/>
</dbReference>
<dbReference type="PANTHER" id="PTHR35841:SF1">
    <property type="entry name" value="PHOSPHONATES-BINDING PERIPLASMIC PROTEIN"/>
    <property type="match status" value="1"/>
</dbReference>
<reference evidence="3" key="1">
    <citation type="journal article" date="2020" name="mSystems">
        <title>Genome- and Community-Level Interaction Insights into Carbon Utilization and Element Cycling Functions of Hydrothermarchaeota in Hydrothermal Sediment.</title>
        <authorList>
            <person name="Zhou Z."/>
            <person name="Liu Y."/>
            <person name="Xu W."/>
            <person name="Pan J."/>
            <person name="Luo Z.H."/>
            <person name="Li M."/>
        </authorList>
    </citation>
    <scope>NUCLEOTIDE SEQUENCE [LARGE SCALE GENOMIC DNA]</scope>
    <source>
        <strain evidence="3">HyVt-19</strain>
    </source>
</reference>
<evidence type="ECO:0000313" key="3">
    <source>
        <dbReference type="EMBL" id="HDL89376.1"/>
    </source>
</evidence>
<dbReference type="SUPFAM" id="SSF53850">
    <property type="entry name" value="Periplasmic binding protein-like II"/>
    <property type="match status" value="1"/>
</dbReference>
<evidence type="ECO:0000256" key="2">
    <source>
        <dbReference type="ARBA" id="ARBA00022729"/>
    </source>
</evidence>
<organism evidence="3">
    <name type="scientific">Thermodesulforhabdus norvegica</name>
    <dbReference type="NCBI Taxonomy" id="39841"/>
    <lineage>
        <taxon>Bacteria</taxon>
        <taxon>Pseudomonadati</taxon>
        <taxon>Thermodesulfobacteriota</taxon>
        <taxon>Syntrophobacteria</taxon>
        <taxon>Syntrophobacterales</taxon>
        <taxon>Thermodesulforhabdaceae</taxon>
        <taxon>Thermodesulforhabdus</taxon>
    </lineage>
</organism>
<name>A0A7C1AXB1_9BACT</name>
<dbReference type="GO" id="GO:0055085">
    <property type="term" value="P:transmembrane transport"/>
    <property type="evidence" value="ECO:0007669"/>
    <property type="project" value="InterPro"/>
</dbReference>
<dbReference type="PANTHER" id="PTHR35841">
    <property type="entry name" value="PHOSPHONATES-BINDING PERIPLASMIC PROTEIN"/>
    <property type="match status" value="1"/>
</dbReference>
<dbReference type="GO" id="GO:0043190">
    <property type="term" value="C:ATP-binding cassette (ABC) transporter complex"/>
    <property type="evidence" value="ECO:0007669"/>
    <property type="project" value="InterPro"/>
</dbReference>
<gene>
    <name evidence="3" type="primary">phnD</name>
    <name evidence="3" type="ORF">ENG14_00555</name>
</gene>
<sequence>MRKTSFFKIFYLGTILFFSIAFIVGMNGTASAACKNRGDLDTVFCDEDGDLLADTPKSADKWLDPATLVFSYTAVEDPSVYENVFSELMEHIEMKTGKKVKWYGPESYAAQVEAMRSGRLHISGFAAGATVYGVNLGGFHPQAMMGNKDGTFRGYKLWLITHRDSDIYKVTDLKGRKIAHVTPSSNSGNQAPRALFKNMGVVPDVDYKVIYSGKHDNSIMGVVNKDYDAAPVASTVMQRMMERGIFEPSEVRIIWESDQFPGTSYGCAYNLAPKLQEKVREAFLTFDWTGSGLAKDFGKRADSFIPVDYIKHWKVIRTIQKENNVIYTQDALKTLKAGKKKKKKK</sequence>
<dbReference type="Proteomes" id="UP000886355">
    <property type="component" value="Unassembled WGS sequence"/>
</dbReference>
<dbReference type="PROSITE" id="PS51257">
    <property type="entry name" value="PROKAR_LIPOPROTEIN"/>
    <property type="match status" value="1"/>
</dbReference>
<protein>
    <submittedName>
        <fullName evidence="3">Phosphate/phosphite/phosphonate ABC transporter substrate-binding protein</fullName>
    </submittedName>
</protein>
<proteinExistence type="inferred from homology"/>
<dbReference type="Pfam" id="PF12974">
    <property type="entry name" value="Phosphonate-bd"/>
    <property type="match status" value="1"/>
</dbReference>
<dbReference type="AlphaFoldDB" id="A0A7C1AXB1"/>
<evidence type="ECO:0000256" key="1">
    <source>
        <dbReference type="ARBA" id="ARBA00007162"/>
    </source>
</evidence>
<dbReference type="InterPro" id="IPR005770">
    <property type="entry name" value="PhnD"/>
</dbReference>
<dbReference type="Gene3D" id="3.40.190.10">
    <property type="entry name" value="Periplasmic binding protein-like II"/>
    <property type="match status" value="2"/>
</dbReference>
<keyword evidence="2" id="KW-0732">Signal</keyword>
<comment type="similarity">
    <text evidence="1">Belongs to the phosphate/phosphite/phosphonate binding protein family.</text>
</comment>
<accession>A0A7C1AXB1</accession>
<dbReference type="NCBIfam" id="TIGR01098">
    <property type="entry name" value="3A0109s03R"/>
    <property type="match status" value="1"/>
</dbReference>